<feature type="transmembrane region" description="Helical" evidence="1">
    <location>
        <begin position="59"/>
        <end position="80"/>
    </location>
</feature>
<proteinExistence type="predicted"/>
<dbReference type="STRING" id="29534.SAMN05444366_3098"/>
<keyword evidence="1" id="KW-0812">Transmembrane</keyword>
<accession>A0A1M7IC22</accession>
<organism evidence="2 3">
    <name type="scientific">Flavobacterium saccharophilum</name>
    <dbReference type="NCBI Taxonomy" id="29534"/>
    <lineage>
        <taxon>Bacteria</taxon>
        <taxon>Pseudomonadati</taxon>
        <taxon>Bacteroidota</taxon>
        <taxon>Flavobacteriia</taxon>
        <taxon>Flavobacteriales</taxon>
        <taxon>Flavobacteriaceae</taxon>
        <taxon>Flavobacterium</taxon>
    </lineage>
</organism>
<keyword evidence="1" id="KW-1133">Transmembrane helix</keyword>
<feature type="transmembrane region" description="Helical" evidence="1">
    <location>
        <begin position="125"/>
        <end position="153"/>
    </location>
</feature>
<dbReference type="AlphaFoldDB" id="A0A1M7IC22"/>
<protein>
    <recommendedName>
        <fullName evidence="4">DUF2938 domain-containing protein</fullName>
    </recommendedName>
</protein>
<dbReference type="RefSeq" id="WP_072973830.1">
    <property type="nucleotide sequence ID" value="NZ_FRBY01000004.1"/>
</dbReference>
<dbReference type="Proteomes" id="UP000184121">
    <property type="component" value="Unassembled WGS sequence"/>
</dbReference>
<dbReference type="OrthoDB" id="673991at2"/>
<dbReference type="EMBL" id="FRBY01000004">
    <property type="protein sequence ID" value="SHM38366.1"/>
    <property type="molecule type" value="Genomic_DNA"/>
</dbReference>
<keyword evidence="3" id="KW-1185">Reference proteome</keyword>
<evidence type="ECO:0000256" key="1">
    <source>
        <dbReference type="SAM" id="Phobius"/>
    </source>
</evidence>
<sequence length="161" mass="18391">MDIYLIFQIIIVSIAATSTMTLFSYAVSLKFREIYKEPVLLTYLMHNFNINLSKSSKNILSWLIHYGIGVAFVSIYHYFWAHNILELTFLHGLLLGVASGITGIISWMILFKISRYQPSIDYKGYYIQLFIAHVIFALTATAVYAISLTVALLTNNYFAPK</sequence>
<evidence type="ECO:0008006" key="4">
    <source>
        <dbReference type="Google" id="ProtNLM"/>
    </source>
</evidence>
<keyword evidence="1" id="KW-0472">Membrane</keyword>
<evidence type="ECO:0000313" key="2">
    <source>
        <dbReference type="EMBL" id="SHM38366.1"/>
    </source>
</evidence>
<feature type="transmembrane region" description="Helical" evidence="1">
    <location>
        <begin position="6"/>
        <end position="27"/>
    </location>
</feature>
<reference evidence="3" key="1">
    <citation type="submission" date="2016-11" db="EMBL/GenBank/DDBJ databases">
        <authorList>
            <person name="Varghese N."/>
            <person name="Submissions S."/>
        </authorList>
    </citation>
    <scope>NUCLEOTIDE SEQUENCE [LARGE SCALE GENOMIC DNA]</scope>
    <source>
        <strain evidence="3">DSM 1811</strain>
    </source>
</reference>
<feature type="transmembrane region" description="Helical" evidence="1">
    <location>
        <begin position="92"/>
        <end position="113"/>
    </location>
</feature>
<evidence type="ECO:0000313" key="3">
    <source>
        <dbReference type="Proteomes" id="UP000184121"/>
    </source>
</evidence>
<name>A0A1M7IC22_9FLAO</name>
<gene>
    <name evidence="2" type="ORF">SAMN05444366_3098</name>
</gene>